<keyword evidence="2" id="KW-1185">Reference proteome</keyword>
<protein>
    <submittedName>
        <fullName evidence="1">Uncharacterized protein</fullName>
    </submittedName>
</protein>
<dbReference type="AlphaFoldDB" id="A0A6S6R975"/>
<evidence type="ECO:0000313" key="1">
    <source>
        <dbReference type="EMBL" id="BCJ96657.1"/>
    </source>
</evidence>
<name>A0A6S6R975_9FIRM</name>
<dbReference type="KEGG" id="acel:acsn021_42260"/>
<gene>
    <name evidence="1" type="ORF">acsn021_42260</name>
</gene>
<dbReference type="EMBL" id="AP023367">
    <property type="protein sequence ID" value="BCJ96657.1"/>
    <property type="molecule type" value="Genomic_DNA"/>
</dbReference>
<sequence>MRLFHVSEESSIKIFYPRLPLRKDLDPNTGLIWALHERCLPNFLTPRDCPRIAYHSESTTTPEDRDKFLSSQSCKHVVVVEHSWYDIIKQTTLYLYEFDATSFELQDETAGYYVSKSSQIPINKIVVTDIMKELRERNVELRFVDSLWDMASAIQKSSMKWSLCRMANAKLK</sequence>
<accession>A0A6S6R975</accession>
<evidence type="ECO:0000313" key="2">
    <source>
        <dbReference type="Proteomes" id="UP000515561"/>
    </source>
</evidence>
<reference evidence="1 2" key="1">
    <citation type="journal article" date="2016" name="Int. J. Syst. Evol. Microbiol.">
        <title>Descriptions of Anaerotaenia torta gen. nov., sp. nov. and Anaerocolumna cellulosilytica gen. nov., sp. nov. isolated from a methanogenic reactor of cattle waste.</title>
        <authorList>
            <person name="Uek A."/>
            <person name="Ohtaki Y."/>
            <person name="Kaku N."/>
            <person name="Ueki K."/>
        </authorList>
    </citation>
    <scope>NUCLEOTIDE SEQUENCE [LARGE SCALE GENOMIC DNA]</scope>
    <source>
        <strain evidence="1 2">SN021</strain>
    </source>
</reference>
<dbReference type="InterPro" id="IPR049253">
    <property type="entry name" value="DUF6886"/>
</dbReference>
<dbReference type="Proteomes" id="UP000515561">
    <property type="component" value="Chromosome"/>
</dbReference>
<dbReference type="RefSeq" id="WP_184091989.1">
    <property type="nucleotide sequence ID" value="NZ_AP023367.1"/>
</dbReference>
<dbReference type="Pfam" id="PF21820">
    <property type="entry name" value="DUF6886"/>
    <property type="match status" value="1"/>
</dbReference>
<proteinExistence type="predicted"/>
<organism evidence="1 2">
    <name type="scientific">Anaerocolumna cellulosilytica</name>
    <dbReference type="NCBI Taxonomy" id="433286"/>
    <lineage>
        <taxon>Bacteria</taxon>
        <taxon>Bacillati</taxon>
        <taxon>Bacillota</taxon>
        <taxon>Clostridia</taxon>
        <taxon>Lachnospirales</taxon>
        <taxon>Lachnospiraceae</taxon>
        <taxon>Anaerocolumna</taxon>
    </lineage>
</organism>